<keyword evidence="1" id="KW-0637">Prenyltransferase</keyword>
<keyword evidence="3" id="KW-1185">Reference proteome</keyword>
<protein>
    <recommendedName>
        <fullName evidence="1">Geranylgeranyl transferase type-2 subunit alpha</fullName>
        <ecNumber evidence="1">2.5.1.60</ecNumber>
    </recommendedName>
    <alternativeName>
        <fullName evidence="1">Geranylgeranyl transferase type II subunit alpha</fullName>
    </alternativeName>
</protein>
<name>A0ABQ0DGU5_9EUKA</name>
<proteinExistence type="inferred from homology"/>
<comment type="function">
    <text evidence="1">Catalyzes the transfer of a geranyl-geranyl moiety from geranyl-geranyl pyrophosphate to cysteines occuring in specific C-terminal amino acid sequences.</text>
</comment>
<dbReference type="PANTHER" id="PTHR11129:SF2">
    <property type="entry name" value="GERANYLGERANYL TRANSFERASE TYPE-2 SUBUNIT ALPHA"/>
    <property type="match status" value="1"/>
</dbReference>
<evidence type="ECO:0000313" key="3">
    <source>
        <dbReference type="Proteomes" id="UP001628156"/>
    </source>
</evidence>
<organism evidence="2 3">
    <name type="scientific">Entamoeba nuttalli</name>
    <dbReference type="NCBI Taxonomy" id="412467"/>
    <lineage>
        <taxon>Eukaryota</taxon>
        <taxon>Amoebozoa</taxon>
        <taxon>Evosea</taxon>
        <taxon>Archamoebae</taxon>
        <taxon>Mastigamoebida</taxon>
        <taxon>Entamoebidae</taxon>
        <taxon>Entamoeba</taxon>
    </lineage>
</organism>
<comment type="catalytic activity">
    <reaction evidence="1">
        <text>geranylgeranyl diphosphate + L-cysteinyl-[protein] = S-geranylgeranyl-L-cysteinyl-[protein] + diphosphate</text>
        <dbReference type="Rhea" id="RHEA:21240"/>
        <dbReference type="Rhea" id="RHEA-COMP:10131"/>
        <dbReference type="Rhea" id="RHEA-COMP:11537"/>
        <dbReference type="ChEBI" id="CHEBI:29950"/>
        <dbReference type="ChEBI" id="CHEBI:33019"/>
        <dbReference type="ChEBI" id="CHEBI:57533"/>
        <dbReference type="ChEBI" id="CHEBI:86021"/>
        <dbReference type="EC" id="2.5.1.60"/>
    </reaction>
</comment>
<evidence type="ECO:0000256" key="1">
    <source>
        <dbReference type="RuleBase" id="RU367120"/>
    </source>
</evidence>
<gene>
    <name evidence="2" type="ORF">ENUP19_0092G0021</name>
</gene>
<comment type="caution">
    <text evidence="2">The sequence shown here is derived from an EMBL/GenBank/DDBJ whole genome shotgun (WGS) entry which is preliminary data.</text>
</comment>
<keyword evidence="1" id="KW-0808">Transferase</keyword>
<sequence length="358" mass="43277">MEISDKEILNEIITCDELRKEWNFDEIGIIGIGYDEFIKKYPTNEIKNKVIYIHKNSIGLFFELIGQTYRVAMKNIREYPLECSTICLMINGDCSIAWNKRFELNINGISEMRFTESLSKRFKKGFLIYYYREMIYSKRNRLLKQEESKYEFNFITKAISKYSRGYHLYKHLLWLIDHCHINHIYLDIMKWCEEGIINDSSDYSLMNIRKRVIEIYYCIKLVNGSYTFKLNEVNQQIKDFFILEYVWVSTLIHLNPQHESLWLYHYTISQLIKCIEPKLTKESKQQFNFTNYIKLIYEQNGCIKVSREFTELNIYSINQYSFIPINSIEFQFLNYEKNRVSNQKVMRLVERRLTSNLD</sequence>
<reference evidence="2 3" key="1">
    <citation type="journal article" date="2019" name="PLoS Negl. Trop. Dis.">
        <title>Whole genome sequencing of Entamoeba nuttalli reveals mammalian host-related molecular signatures and a novel octapeptide-repeat surface protein.</title>
        <authorList>
            <person name="Tanaka M."/>
            <person name="Makiuchi T."/>
            <person name="Komiyama T."/>
            <person name="Shiina T."/>
            <person name="Osaki K."/>
            <person name="Tachibana H."/>
        </authorList>
    </citation>
    <scope>NUCLEOTIDE SEQUENCE [LARGE SCALE GENOMIC DNA]</scope>
    <source>
        <strain evidence="2 3">P19-061405</strain>
    </source>
</reference>
<dbReference type="SUPFAM" id="SSF48439">
    <property type="entry name" value="Protein prenylyltransferase"/>
    <property type="match status" value="1"/>
</dbReference>
<dbReference type="Proteomes" id="UP001628156">
    <property type="component" value="Unassembled WGS sequence"/>
</dbReference>
<evidence type="ECO:0000313" key="2">
    <source>
        <dbReference type="EMBL" id="GAB1222066.1"/>
    </source>
</evidence>
<dbReference type="EMBL" id="BAAFRS010000092">
    <property type="protein sequence ID" value="GAB1222066.1"/>
    <property type="molecule type" value="Genomic_DNA"/>
</dbReference>
<dbReference type="Gene3D" id="1.25.40.120">
    <property type="entry name" value="Protein prenylyltransferase"/>
    <property type="match status" value="1"/>
</dbReference>
<dbReference type="EC" id="2.5.1.60" evidence="1"/>
<dbReference type="PANTHER" id="PTHR11129">
    <property type="entry name" value="PROTEIN FARNESYLTRANSFERASE ALPHA SUBUNIT/RAB GERANYLGERANYL TRANSFERASE ALPHA SUBUNIT"/>
    <property type="match status" value="1"/>
</dbReference>
<comment type="similarity">
    <text evidence="1">Belongs to the protein prenyltransferase subunit alpha family.</text>
</comment>
<accession>A0ABQ0DGU5</accession>